<keyword evidence="4" id="KW-1185">Reference proteome</keyword>
<feature type="compositionally biased region" description="Basic and acidic residues" evidence="1">
    <location>
        <begin position="160"/>
        <end position="178"/>
    </location>
</feature>
<dbReference type="Proteomes" id="UP000037069">
    <property type="component" value="Unassembled WGS sequence"/>
</dbReference>
<dbReference type="EMBL" id="JRES01000017">
    <property type="protein sequence ID" value="KNC34875.1"/>
    <property type="molecule type" value="Genomic_DNA"/>
</dbReference>
<dbReference type="STRING" id="7375.A0A0L0CR99"/>
<evidence type="ECO:0000256" key="1">
    <source>
        <dbReference type="SAM" id="MobiDB-lite"/>
    </source>
</evidence>
<proteinExistence type="predicted"/>
<keyword evidence="2" id="KW-1133">Transmembrane helix</keyword>
<dbReference type="Gene3D" id="3.40.50.720">
    <property type="entry name" value="NAD(P)-binding Rossmann-like Domain"/>
    <property type="match status" value="1"/>
</dbReference>
<accession>A0A0L0CR99</accession>
<evidence type="ECO:0000256" key="2">
    <source>
        <dbReference type="SAM" id="Phobius"/>
    </source>
</evidence>
<organism evidence="3 4">
    <name type="scientific">Lucilia cuprina</name>
    <name type="common">Green bottle fly</name>
    <name type="synonym">Australian sheep blowfly</name>
    <dbReference type="NCBI Taxonomy" id="7375"/>
    <lineage>
        <taxon>Eukaryota</taxon>
        <taxon>Metazoa</taxon>
        <taxon>Ecdysozoa</taxon>
        <taxon>Arthropoda</taxon>
        <taxon>Hexapoda</taxon>
        <taxon>Insecta</taxon>
        <taxon>Pterygota</taxon>
        <taxon>Neoptera</taxon>
        <taxon>Endopterygota</taxon>
        <taxon>Diptera</taxon>
        <taxon>Brachycera</taxon>
        <taxon>Muscomorpha</taxon>
        <taxon>Oestroidea</taxon>
        <taxon>Calliphoridae</taxon>
        <taxon>Luciliinae</taxon>
        <taxon>Lucilia</taxon>
    </lineage>
</organism>
<keyword evidence="2" id="KW-0472">Membrane</keyword>
<sequence length="191" mass="22388">MAEFNVDDLGYVHRPYPKNKPYLVSGEAKLYLALSAYQRQREFNSYERKDKAPSNVHFAVVDPGMMRSPSLKRFFSLGGRLWTILVYLILWPIWWLFFKSSVDGAQTMLFACLAPDVINTHEVSYISQCKVRDVPPRSEFKDEEKQKLLVERTRTMLEQVEKHAASERNKKEKAEQKQSQKTKKNKPQDKK</sequence>
<feature type="transmembrane region" description="Helical" evidence="2">
    <location>
        <begin position="74"/>
        <end position="97"/>
    </location>
</feature>
<evidence type="ECO:0000313" key="4">
    <source>
        <dbReference type="Proteomes" id="UP000037069"/>
    </source>
</evidence>
<gene>
    <name evidence="3" type="ORF">FF38_13681</name>
</gene>
<feature type="region of interest" description="Disordered" evidence="1">
    <location>
        <begin position="160"/>
        <end position="191"/>
    </location>
</feature>
<comment type="caution">
    <text evidence="3">The sequence shown here is derived from an EMBL/GenBank/DDBJ whole genome shotgun (WGS) entry which is preliminary data.</text>
</comment>
<evidence type="ECO:0000313" key="3">
    <source>
        <dbReference type="EMBL" id="KNC34875.1"/>
    </source>
</evidence>
<reference evidence="3 4" key="1">
    <citation type="journal article" date="2015" name="Nat. Commun.">
        <title>Lucilia cuprina genome unlocks parasitic fly biology to underpin future interventions.</title>
        <authorList>
            <person name="Anstead C.A."/>
            <person name="Korhonen P.K."/>
            <person name="Young N.D."/>
            <person name="Hall R.S."/>
            <person name="Jex A.R."/>
            <person name="Murali S.C."/>
            <person name="Hughes D.S."/>
            <person name="Lee S.F."/>
            <person name="Perry T."/>
            <person name="Stroehlein A.J."/>
            <person name="Ansell B.R."/>
            <person name="Breugelmans B."/>
            <person name="Hofmann A."/>
            <person name="Qu J."/>
            <person name="Dugan S."/>
            <person name="Lee S.L."/>
            <person name="Chao H."/>
            <person name="Dinh H."/>
            <person name="Han Y."/>
            <person name="Doddapaneni H.V."/>
            <person name="Worley K.C."/>
            <person name="Muzny D.M."/>
            <person name="Ioannidis P."/>
            <person name="Waterhouse R.M."/>
            <person name="Zdobnov E.M."/>
            <person name="James P.J."/>
            <person name="Bagnall N.H."/>
            <person name="Kotze A.C."/>
            <person name="Gibbs R.A."/>
            <person name="Richards S."/>
            <person name="Batterham P."/>
            <person name="Gasser R.B."/>
        </authorList>
    </citation>
    <scope>NUCLEOTIDE SEQUENCE [LARGE SCALE GENOMIC DNA]</scope>
    <source>
        <strain evidence="3 4">LS</strain>
        <tissue evidence="3">Full body</tissue>
    </source>
</reference>
<name>A0A0L0CR99_LUCCU</name>
<keyword evidence="2" id="KW-0812">Transmembrane</keyword>
<protein>
    <submittedName>
        <fullName evidence="3">Uncharacterized protein</fullName>
    </submittedName>
</protein>
<dbReference type="AlphaFoldDB" id="A0A0L0CR99"/>